<dbReference type="SUPFAM" id="SSF53822">
    <property type="entry name" value="Periplasmic binding protein-like I"/>
    <property type="match status" value="1"/>
</dbReference>
<feature type="domain" description="HTH lacI-type" evidence="4">
    <location>
        <begin position="5"/>
        <end position="59"/>
    </location>
</feature>
<evidence type="ECO:0000313" key="5">
    <source>
        <dbReference type="EMBL" id="SFC84912.1"/>
    </source>
</evidence>
<dbReference type="STRING" id="870482.SAMN04487987_101273"/>
<dbReference type="InterPro" id="IPR010982">
    <property type="entry name" value="Lambda_DNA-bd_dom_sf"/>
</dbReference>
<dbReference type="InterPro" id="IPR001761">
    <property type="entry name" value="Peripla_BP/Lac1_sug-bd_dom"/>
</dbReference>
<evidence type="ECO:0000256" key="3">
    <source>
        <dbReference type="ARBA" id="ARBA00023163"/>
    </source>
</evidence>
<accession>A0A1I1MJ65</accession>
<keyword evidence="6" id="KW-1185">Reference proteome</keyword>
<keyword evidence="2" id="KW-0238">DNA-binding</keyword>
<dbReference type="SUPFAM" id="SSF47413">
    <property type="entry name" value="lambda repressor-like DNA-binding domains"/>
    <property type="match status" value="1"/>
</dbReference>
<dbReference type="Gene3D" id="3.40.50.2300">
    <property type="match status" value="2"/>
</dbReference>
<protein>
    <submittedName>
        <fullName evidence="5">Transcriptional regulator, LacI family</fullName>
    </submittedName>
</protein>
<dbReference type="InterPro" id="IPR028082">
    <property type="entry name" value="Peripla_BP_I"/>
</dbReference>
<keyword evidence="3" id="KW-0804">Transcription</keyword>
<dbReference type="CDD" id="cd01392">
    <property type="entry name" value="HTH_LacI"/>
    <property type="match status" value="1"/>
</dbReference>
<evidence type="ECO:0000256" key="2">
    <source>
        <dbReference type="ARBA" id="ARBA00023125"/>
    </source>
</evidence>
<proteinExistence type="predicted"/>
<evidence type="ECO:0000256" key="1">
    <source>
        <dbReference type="ARBA" id="ARBA00023015"/>
    </source>
</evidence>
<dbReference type="GO" id="GO:0000976">
    <property type="term" value="F:transcription cis-regulatory region binding"/>
    <property type="evidence" value="ECO:0007669"/>
    <property type="project" value="TreeGrafter"/>
</dbReference>
<organism evidence="5 6">
    <name type="scientific">Algibacter pectinivorans</name>
    <dbReference type="NCBI Taxonomy" id="870482"/>
    <lineage>
        <taxon>Bacteria</taxon>
        <taxon>Pseudomonadati</taxon>
        <taxon>Bacteroidota</taxon>
        <taxon>Flavobacteriia</taxon>
        <taxon>Flavobacteriales</taxon>
        <taxon>Flavobacteriaceae</taxon>
        <taxon>Algibacter</taxon>
    </lineage>
</organism>
<dbReference type="Gene3D" id="1.10.260.40">
    <property type="entry name" value="lambda repressor-like DNA-binding domains"/>
    <property type="match status" value="1"/>
</dbReference>
<evidence type="ECO:0000259" key="4">
    <source>
        <dbReference type="PROSITE" id="PS50932"/>
    </source>
</evidence>
<dbReference type="PROSITE" id="PS50932">
    <property type="entry name" value="HTH_LACI_2"/>
    <property type="match status" value="1"/>
</dbReference>
<dbReference type="CDD" id="cd06267">
    <property type="entry name" value="PBP1_LacI_sugar_binding-like"/>
    <property type="match status" value="1"/>
</dbReference>
<dbReference type="PANTHER" id="PTHR30146">
    <property type="entry name" value="LACI-RELATED TRANSCRIPTIONAL REPRESSOR"/>
    <property type="match status" value="1"/>
</dbReference>
<reference evidence="6" key="1">
    <citation type="submission" date="2016-10" db="EMBL/GenBank/DDBJ databases">
        <authorList>
            <person name="Varghese N."/>
            <person name="Submissions S."/>
        </authorList>
    </citation>
    <scope>NUCLEOTIDE SEQUENCE [LARGE SCALE GENOMIC DNA]</scope>
    <source>
        <strain evidence="6">DSM 25730</strain>
    </source>
</reference>
<dbReference type="EMBL" id="FOMI01000001">
    <property type="protein sequence ID" value="SFC84912.1"/>
    <property type="molecule type" value="Genomic_DNA"/>
</dbReference>
<dbReference type="SMART" id="SM00354">
    <property type="entry name" value="HTH_LACI"/>
    <property type="match status" value="1"/>
</dbReference>
<dbReference type="Pfam" id="PF00356">
    <property type="entry name" value="LacI"/>
    <property type="match status" value="1"/>
</dbReference>
<keyword evidence="1" id="KW-0805">Transcription regulation</keyword>
<dbReference type="Proteomes" id="UP000199439">
    <property type="component" value="Unassembled WGS sequence"/>
</dbReference>
<name>A0A1I1MJ65_9FLAO</name>
<dbReference type="Pfam" id="PF00532">
    <property type="entry name" value="Peripla_BP_1"/>
    <property type="match status" value="1"/>
</dbReference>
<dbReference type="PANTHER" id="PTHR30146:SF109">
    <property type="entry name" value="HTH-TYPE TRANSCRIPTIONAL REGULATOR GALS"/>
    <property type="match status" value="1"/>
</dbReference>
<dbReference type="InterPro" id="IPR000843">
    <property type="entry name" value="HTH_LacI"/>
</dbReference>
<dbReference type="AlphaFoldDB" id="A0A1I1MJ65"/>
<gene>
    <name evidence="5" type="ORF">SAMN04487987_101273</name>
</gene>
<dbReference type="OrthoDB" id="9768806at2"/>
<dbReference type="RefSeq" id="WP_092848081.1">
    <property type="nucleotide sequence ID" value="NZ_FOMI01000001.1"/>
</dbReference>
<sequence>MGKKTTIYDIAKRLNTTASTVSRALNNSPKISKKTKDLVLETANKMNYQQNKLALALKSGKSNNVGVIVPRIDSNFFASIIKGIEENLYAHGYRVIICQTQNNQNIEVEIINTLLKAQVDGILMSISSINLDTKNSFNRILQKQIPLIFFDRKANIKDVSSVTINDFEAGYMATKHLINQGCKKIAHLSGNILLDIFNNRFLGYKKALEEEGIEFNKAYVLKIRSTVKDGQNAAKQLLKLRNPPNGIFSSSDYAALGAIQEIKANGIKIPGDIKVVGFANEPFTKFMELSISTIDQSPVEMGKIAANVFLQQSNNSENTKIEKNVVLAPKLIIRKSSLKHPNE</sequence>
<dbReference type="GO" id="GO:0003700">
    <property type="term" value="F:DNA-binding transcription factor activity"/>
    <property type="evidence" value="ECO:0007669"/>
    <property type="project" value="TreeGrafter"/>
</dbReference>
<evidence type="ECO:0000313" key="6">
    <source>
        <dbReference type="Proteomes" id="UP000199439"/>
    </source>
</evidence>